<dbReference type="Proteomes" id="UP000053237">
    <property type="component" value="Unassembled WGS sequence"/>
</dbReference>
<comment type="caution">
    <text evidence="1">The sequence shown here is derived from an EMBL/GenBank/DDBJ whole genome shotgun (WGS) entry which is preliminary data.</text>
</comment>
<dbReference type="AlphaFoldDB" id="A0A024G8C0"/>
<sequence>MASLECPECKSSVRFERKGFHLLLPQPVLSTFLSMYCRCAGDAFRRNIPSYNAQYSRMHAFSSLLEYRGVFKPKITTWCMVPIAMLCLVANFFLATKLVYIPSLIVGRCWTFPTSSCAYGDMLSYLTSTSSIYRPGNKQIANCSGTVYSTIESTGRMYLKQEAPAELLPSRIAFPLHLLLWRQLPSGEIKRGVRCKPIRSTSEAMRLAT</sequence>
<proteinExistence type="predicted"/>
<evidence type="ECO:0000313" key="2">
    <source>
        <dbReference type="Proteomes" id="UP000053237"/>
    </source>
</evidence>
<name>A0A024G8C0_9STRA</name>
<keyword evidence="2" id="KW-1185">Reference proteome</keyword>
<gene>
    <name evidence="1" type="ORF">BN9_039100</name>
</gene>
<dbReference type="InParanoid" id="A0A024G8C0"/>
<protein>
    <recommendedName>
        <fullName evidence="3">LITAF domain-containing protein</fullName>
    </recommendedName>
</protein>
<reference evidence="1 2" key="1">
    <citation type="submission" date="2012-05" db="EMBL/GenBank/DDBJ databases">
        <title>Recombination and specialization in a pathogen metapopulation.</title>
        <authorList>
            <person name="Gardiner A."/>
            <person name="Kemen E."/>
            <person name="Schultz-Larsen T."/>
            <person name="MacLean D."/>
            <person name="Van Oosterhout C."/>
            <person name="Jones J.D.G."/>
        </authorList>
    </citation>
    <scope>NUCLEOTIDE SEQUENCE [LARGE SCALE GENOMIC DNA]</scope>
    <source>
        <strain evidence="1 2">Ac Nc2</strain>
    </source>
</reference>
<evidence type="ECO:0008006" key="3">
    <source>
        <dbReference type="Google" id="ProtNLM"/>
    </source>
</evidence>
<accession>A0A024G8C0</accession>
<evidence type="ECO:0000313" key="1">
    <source>
        <dbReference type="EMBL" id="CCI43126.1"/>
    </source>
</evidence>
<dbReference type="EMBL" id="CAIX01000044">
    <property type="protein sequence ID" value="CCI43126.1"/>
    <property type="molecule type" value="Genomic_DNA"/>
</dbReference>
<organism evidence="1 2">
    <name type="scientific">Albugo candida</name>
    <dbReference type="NCBI Taxonomy" id="65357"/>
    <lineage>
        <taxon>Eukaryota</taxon>
        <taxon>Sar</taxon>
        <taxon>Stramenopiles</taxon>
        <taxon>Oomycota</taxon>
        <taxon>Peronosporomycetes</taxon>
        <taxon>Albuginales</taxon>
        <taxon>Albuginaceae</taxon>
        <taxon>Albugo</taxon>
    </lineage>
</organism>